<comment type="caution">
    <text evidence="16">The sequence shown here is derived from an EMBL/GenBank/DDBJ whole genome shotgun (WGS) entry which is preliminary data.</text>
</comment>
<comment type="similarity">
    <text evidence="2 13">Belongs to the type-B carboxylesterase/lipase family.</text>
</comment>
<comment type="subunit">
    <text evidence="11">Homotetramer; disulfide-linked. Dimer of dimers.</text>
</comment>
<dbReference type="InterPro" id="IPR019826">
    <property type="entry name" value="Carboxylesterase_B_AS"/>
</dbReference>
<dbReference type="InterPro" id="IPR050654">
    <property type="entry name" value="AChE-related_enzymes"/>
</dbReference>
<dbReference type="EMBL" id="JBHFQA010000007">
    <property type="protein sequence ID" value="KAL2096493.1"/>
    <property type="molecule type" value="Genomic_DNA"/>
</dbReference>
<evidence type="ECO:0000256" key="11">
    <source>
        <dbReference type="ARBA" id="ARBA00038819"/>
    </source>
</evidence>
<dbReference type="Proteomes" id="UP001591681">
    <property type="component" value="Unassembled WGS sequence"/>
</dbReference>
<dbReference type="GO" id="GO:0005576">
    <property type="term" value="C:extracellular region"/>
    <property type="evidence" value="ECO:0007669"/>
    <property type="project" value="UniProtKB-SubCell"/>
</dbReference>
<evidence type="ECO:0000259" key="14">
    <source>
        <dbReference type="Pfam" id="PF00135"/>
    </source>
</evidence>
<comment type="function">
    <text evidence="10">Esterase with broad substrate specificity. Contributes to the inactivation of the neurotransmitter acetylcholine. Can degrade neurotoxic organophosphate esters.</text>
</comment>
<dbReference type="Pfam" id="PF00135">
    <property type="entry name" value="COesterase"/>
    <property type="match status" value="1"/>
</dbReference>
<evidence type="ECO:0000259" key="15">
    <source>
        <dbReference type="Pfam" id="PF08674"/>
    </source>
</evidence>
<protein>
    <recommendedName>
        <fullName evidence="13">Carboxylic ester hydrolase</fullName>
        <ecNumber evidence="13">3.1.1.-</ecNumber>
    </recommendedName>
</protein>
<evidence type="ECO:0000256" key="9">
    <source>
        <dbReference type="ARBA" id="ARBA00036543"/>
    </source>
</evidence>
<evidence type="ECO:0000256" key="12">
    <source>
        <dbReference type="PIRSR" id="PIRSR600997-1"/>
    </source>
</evidence>
<feature type="domain" description="Carboxylesterase type B" evidence="14">
    <location>
        <begin position="29"/>
        <end position="552"/>
    </location>
</feature>
<dbReference type="InterPro" id="IPR000997">
    <property type="entry name" value="Cholinesterase"/>
</dbReference>
<dbReference type="InterPro" id="IPR014788">
    <property type="entry name" value="AChE_tetra"/>
</dbReference>
<comment type="catalytic activity">
    <reaction evidence="9">
        <text>an acylcholine + H2O = a carboxylate + choline + H(+)</text>
        <dbReference type="Rhea" id="RHEA:21964"/>
        <dbReference type="ChEBI" id="CHEBI:15354"/>
        <dbReference type="ChEBI" id="CHEBI:15377"/>
        <dbReference type="ChEBI" id="CHEBI:15378"/>
        <dbReference type="ChEBI" id="CHEBI:29067"/>
        <dbReference type="ChEBI" id="CHEBI:35287"/>
        <dbReference type="EC" id="3.1.1.8"/>
    </reaction>
</comment>
<dbReference type="EC" id="3.1.1.-" evidence="13"/>
<dbReference type="SUPFAM" id="SSF53474">
    <property type="entry name" value="alpha/beta-Hydrolases"/>
    <property type="match status" value="1"/>
</dbReference>
<organism evidence="16 17">
    <name type="scientific">Coilia grayii</name>
    <name type="common">Gray's grenadier anchovy</name>
    <dbReference type="NCBI Taxonomy" id="363190"/>
    <lineage>
        <taxon>Eukaryota</taxon>
        <taxon>Metazoa</taxon>
        <taxon>Chordata</taxon>
        <taxon>Craniata</taxon>
        <taxon>Vertebrata</taxon>
        <taxon>Euteleostomi</taxon>
        <taxon>Actinopterygii</taxon>
        <taxon>Neopterygii</taxon>
        <taxon>Teleostei</taxon>
        <taxon>Clupei</taxon>
        <taxon>Clupeiformes</taxon>
        <taxon>Clupeoidei</taxon>
        <taxon>Engraulidae</taxon>
        <taxon>Coilinae</taxon>
        <taxon>Coilia</taxon>
    </lineage>
</organism>
<dbReference type="FunFam" id="3.40.50.1820:FF:000029">
    <property type="entry name" value="Acetylcholinesterase"/>
    <property type="match status" value="1"/>
</dbReference>
<dbReference type="InterPro" id="IPR002018">
    <property type="entry name" value="CarbesteraseB"/>
</dbReference>
<keyword evidence="3" id="KW-0719">Serine esterase</keyword>
<keyword evidence="13" id="KW-0732">Signal</keyword>
<feature type="active site" description="Charge relay system" evidence="12">
    <location>
        <position position="358"/>
    </location>
</feature>
<accession>A0ABD1KBI7</accession>
<feature type="domain" description="Acetylcholinesterase tetramerisation" evidence="15">
    <location>
        <begin position="567"/>
        <end position="602"/>
    </location>
</feature>
<dbReference type="InterPro" id="IPR029058">
    <property type="entry name" value="AB_hydrolase_fold"/>
</dbReference>
<keyword evidence="4" id="KW-0964">Secreted</keyword>
<dbReference type="PANTHER" id="PTHR43918:SF5">
    <property type="entry name" value="CHOLINESTERASE"/>
    <property type="match status" value="1"/>
</dbReference>
<dbReference type="PRINTS" id="PR00878">
    <property type="entry name" value="CHOLNESTRASE"/>
</dbReference>
<dbReference type="PROSITE" id="PS00941">
    <property type="entry name" value="CARBOXYLESTERASE_B_2"/>
    <property type="match status" value="1"/>
</dbReference>
<evidence type="ECO:0000256" key="4">
    <source>
        <dbReference type="ARBA" id="ARBA00022525"/>
    </source>
</evidence>
<dbReference type="PANTHER" id="PTHR43918">
    <property type="entry name" value="ACETYLCHOLINESTERASE"/>
    <property type="match status" value="1"/>
</dbReference>
<evidence type="ECO:0000256" key="10">
    <source>
        <dbReference type="ARBA" id="ARBA00037444"/>
    </source>
</evidence>
<comment type="subcellular location">
    <subcellularLocation>
        <location evidence="1">Secreted</location>
    </subcellularLocation>
</comment>
<evidence type="ECO:0000256" key="2">
    <source>
        <dbReference type="ARBA" id="ARBA00005964"/>
    </source>
</evidence>
<proteinExistence type="inferred from homology"/>
<dbReference type="Gene3D" id="3.40.50.1820">
    <property type="entry name" value="alpha/beta hydrolase"/>
    <property type="match status" value="1"/>
</dbReference>
<feature type="signal peptide" evidence="13">
    <location>
        <begin position="1"/>
        <end position="25"/>
    </location>
</feature>
<evidence type="ECO:0000256" key="3">
    <source>
        <dbReference type="ARBA" id="ARBA00022487"/>
    </source>
</evidence>
<dbReference type="CDD" id="cd00312">
    <property type="entry name" value="Esterase_lipase"/>
    <property type="match status" value="1"/>
</dbReference>
<keyword evidence="8" id="KW-0325">Glycoprotein</keyword>
<feature type="active site" description="Acyl-ester intermediate" evidence="12">
    <location>
        <position position="231"/>
    </location>
</feature>
<keyword evidence="7" id="KW-1015">Disulfide bond</keyword>
<dbReference type="Pfam" id="PF08674">
    <property type="entry name" value="AChE_tetra"/>
    <property type="match status" value="1"/>
</dbReference>
<feature type="chain" id="PRO_5044531812" description="Carboxylic ester hydrolase" evidence="13">
    <location>
        <begin position="26"/>
        <end position="605"/>
    </location>
</feature>
<dbReference type="GO" id="GO:0004104">
    <property type="term" value="F:cholinesterase activity"/>
    <property type="evidence" value="ECO:0007669"/>
    <property type="project" value="UniProtKB-EC"/>
</dbReference>
<dbReference type="PROSITE" id="PS00122">
    <property type="entry name" value="CARBOXYLESTERASE_B_1"/>
    <property type="match status" value="1"/>
</dbReference>
<feature type="active site" description="Charge relay system" evidence="12">
    <location>
        <position position="471"/>
    </location>
</feature>
<evidence type="ECO:0000256" key="8">
    <source>
        <dbReference type="ARBA" id="ARBA00023180"/>
    </source>
</evidence>
<reference evidence="16 17" key="1">
    <citation type="submission" date="2024-09" db="EMBL/GenBank/DDBJ databases">
        <title>A chromosome-level genome assembly of Gray's grenadier anchovy, Coilia grayii.</title>
        <authorList>
            <person name="Fu Z."/>
        </authorList>
    </citation>
    <scope>NUCLEOTIDE SEQUENCE [LARGE SCALE GENOMIC DNA]</scope>
    <source>
        <strain evidence="16">G4</strain>
        <tissue evidence="16">Muscle</tissue>
    </source>
</reference>
<gene>
    <name evidence="16" type="ORF">ACEWY4_008641</name>
</gene>
<evidence type="ECO:0000313" key="17">
    <source>
        <dbReference type="Proteomes" id="UP001591681"/>
    </source>
</evidence>
<evidence type="ECO:0000256" key="5">
    <source>
        <dbReference type="ARBA" id="ARBA00022553"/>
    </source>
</evidence>
<keyword evidence="17" id="KW-1185">Reference proteome</keyword>
<sequence>MRGLLLRSVLLLGLLLLQLVHPSEGSDELYVSTTSGKIRGVQLPVPDGSESGSASGSVVAFLGIPYARPPLNELRFKPPQAPEPWKGVRDATQFASSCFQAVDEVFKGFAGSEMWNPNTALSEDCLYLNVWVPSPRPREPAPVMVWIYGGGFQTGTASLDVYNGRFLSHSEGVVVVSMNYRLGALGFLALPNSDIKGNAGLHDQRRALLWVKENIEAFGGNASSVTLFGESAGSASVGFHLLSAGSHAFFSRAILQSGTPNTAWGAVPPTEAWNNSFTLAKLLNCPRESPISEVEACLQKADPKEIIRVQYSVVRDGTISLPFVPTVDGDFLTDMPEFLLNTGQFLKTDILTGLNKDEGSFFLVYGSPGFSLEGASLISRAQFQQGVARTLPEYSELAQQAAGFMYTDWTDEDDGQKNRDGLSSLTGDYCFVCPLLDFTHKYTLAGGKARQFLFDHRSSVNAWPEWMGVMHGYEIEFVFGLPLNASLGYTEEEVNMSKKFMRHWANFARTGDPSLEGSVWPLFTPDQREYVTLNADAPQTHRKLRAQQCKFWDSFLPKLQGFTVGIDEVELQWKTQFHRWLSYMLNWRNQFNDYGTVRKQQCEEP</sequence>
<evidence type="ECO:0000256" key="13">
    <source>
        <dbReference type="RuleBase" id="RU361235"/>
    </source>
</evidence>
<evidence type="ECO:0000256" key="7">
    <source>
        <dbReference type="ARBA" id="ARBA00023157"/>
    </source>
</evidence>
<evidence type="ECO:0000256" key="6">
    <source>
        <dbReference type="ARBA" id="ARBA00022801"/>
    </source>
</evidence>
<dbReference type="AlphaFoldDB" id="A0ABD1KBI7"/>
<evidence type="ECO:0000256" key="1">
    <source>
        <dbReference type="ARBA" id="ARBA00004613"/>
    </source>
</evidence>
<keyword evidence="6 13" id="KW-0378">Hydrolase</keyword>
<keyword evidence="5" id="KW-0597">Phosphoprotein</keyword>
<evidence type="ECO:0000313" key="16">
    <source>
        <dbReference type="EMBL" id="KAL2096493.1"/>
    </source>
</evidence>
<name>A0ABD1KBI7_9TELE</name>
<dbReference type="InterPro" id="IPR019819">
    <property type="entry name" value="Carboxylesterase_B_CS"/>
</dbReference>